<organism evidence="1 2">
    <name type="scientific">Candidatus Methanoperedens nitratireducens</name>
    <dbReference type="NCBI Taxonomy" id="1392998"/>
    <lineage>
        <taxon>Archaea</taxon>
        <taxon>Methanobacteriati</taxon>
        <taxon>Methanobacteriota</taxon>
        <taxon>Stenosarchaea group</taxon>
        <taxon>Methanomicrobia</taxon>
        <taxon>Methanosarcinales</taxon>
        <taxon>ANME-2 cluster</taxon>
        <taxon>Candidatus Methanoperedentaceae</taxon>
        <taxon>Candidatus Methanoperedens</taxon>
    </lineage>
</organism>
<sequence length="45" mass="5461">MEYEELYQRGITEQHIDNLMRATNITDRSLAEERIRELFPVIRPL</sequence>
<reference evidence="2" key="1">
    <citation type="submission" date="2017-06" db="EMBL/GenBank/DDBJ databases">
        <authorList>
            <person name="Cremers G."/>
        </authorList>
    </citation>
    <scope>NUCLEOTIDE SEQUENCE [LARGE SCALE GENOMIC DNA]</scope>
</reference>
<gene>
    <name evidence="1" type="ORF">MNV_2060016</name>
</gene>
<dbReference type="Proteomes" id="UP000218615">
    <property type="component" value="Unassembled WGS sequence"/>
</dbReference>
<dbReference type="AlphaFoldDB" id="A0A284VNN0"/>
<protein>
    <submittedName>
        <fullName evidence="1">Uncharacterized protein</fullName>
    </submittedName>
</protein>
<evidence type="ECO:0000313" key="1">
    <source>
        <dbReference type="EMBL" id="SNQ60874.1"/>
    </source>
</evidence>
<accession>A0A284VNN0</accession>
<evidence type="ECO:0000313" key="2">
    <source>
        <dbReference type="Proteomes" id="UP000218615"/>
    </source>
</evidence>
<dbReference type="EMBL" id="FZMP01000120">
    <property type="protein sequence ID" value="SNQ60874.1"/>
    <property type="molecule type" value="Genomic_DNA"/>
</dbReference>
<keyword evidence="2" id="KW-1185">Reference proteome</keyword>
<proteinExistence type="predicted"/>
<dbReference type="RefSeq" id="WP_179293902.1">
    <property type="nucleotide sequence ID" value="NZ_FZMP01000120.1"/>
</dbReference>
<name>A0A284VNN0_9EURY</name>